<feature type="domain" description="BD-FAE-like" evidence="2">
    <location>
        <begin position="36"/>
        <end position="219"/>
    </location>
</feature>
<name>A0ABT2TCJ7_9FIRM</name>
<evidence type="ECO:0000313" key="3">
    <source>
        <dbReference type="EMBL" id="MCU6747597.1"/>
    </source>
</evidence>
<dbReference type="SUPFAM" id="SSF53474">
    <property type="entry name" value="alpha/beta-Hydrolases"/>
    <property type="match status" value="1"/>
</dbReference>
<dbReference type="InterPro" id="IPR049492">
    <property type="entry name" value="BD-FAE-like_dom"/>
</dbReference>
<accession>A0ABT2TCJ7</accession>
<dbReference type="InterPro" id="IPR029058">
    <property type="entry name" value="AB_hydrolase_fold"/>
</dbReference>
<dbReference type="Gene3D" id="3.40.50.1820">
    <property type="entry name" value="alpha/beta hydrolase"/>
    <property type="match status" value="1"/>
</dbReference>
<keyword evidence="1 3" id="KW-0378">Hydrolase</keyword>
<dbReference type="RefSeq" id="WP_059069260.1">
    <property type="nucleotide sequence ID" value="NZ_JAOQJX010000010.1"/>
</dbReference>
<evidence type="ECO:0000256" key="1">
    <source>
        <dbReference type="ARBA" id="ARBA00022801"/>
    </source>
</evidence>
<evidence type="ECO:0000259" key="2">
    <source>
        <dbReference type="Pfam" id="PF20434"/>
    </source>
</evidence>
<dbReference type="Proteomes" id="UP001652394">
    <property type="component" value="Unassembled WGS sequence"/>
</dbReference>
<gene>
    <name evidence="3" type="ORF">OCV51_08000</name>
</gene>
<reference evidence="3 4" key="1">
    <citation type="journal article" date="2021" name="ISME Commun">
        <title>Automated analysis of genomic sequences facilitates high-throughput and comprehensive description of bacteria.</title>
        <authorList>
            <person name="Hitch T.C.A."/>
        </authorList>
    </citation>
    <scope>NUCLEOTIDE SEQUENCE [LARGE SCALE GENOMIC DNA]</scope>
    <source>
        <strain evidence="3 4">H2_18</strain>
    </source>
</reference>
<sequence length="275" mass="30339">MIYDTISIQAEGSLDYARLQIYILDSTPGYQEGLLRPMILVCPGGGYEHTSDREAEPVAMRLLAMGYHVGILRYSTAPAKYPTALLELAQAMKTVHENAQKWHVNIKKIFVQGFSAGAHLAASLGVSWNQELVYKSTGIPAKKLRPAGMILCYPVVTSEKGLAHEGSFQNLLGEVERKEWEKISIEKQVGIHCPPCFIWHTCTDETVPVENALLLFSALKKAGVSVELHIYPEGKHGLSLGDASTSDPEGNMICESVQSWISLLKIWLASQTEEK</sequence>
<dbReference type="GO" id="GO:0016787">
    <property type="term" value="F:hydrolase activity"/>
    <property type="evidence" value="ECO:0007669"/>
    <property type="project" value="UniProtKB-KW"/>
</dbReference>
<dbReference type="InterPro" id="IPR050300">
    <property type="entry name" value="GDXG_lipolytic_enzyme"/>
</dbReference>
<evidence type="ECO:0000313" key="4">
    <source>
        <dbReference type="Proteomes" id="UP001652394"/>
    </source>
</evidence>
<organism evidence="3 4">
    <name type="scientific">Faecalicatena acetigenes</name>
    <dbReference type="NCBI Taxonomy" id="2981790"/>
    <lineage>
        <taxon>Bacteria</taxon>
        <taxon>Bacillati</taxon>
        <taxon>Bacillota</taxon>
        <taxon>Clostridia</taxon>
        <taxon>Lachnospirales</taxon>
        <taxon>Lachnospiraceae</taxon>
        <taxon>Faecalicatena</taxon>
    </lineage>
</organism>
<protein>
    <submittedName>
        <fullName evidence="3">Alpha/beta hydrolase</fullName>
    </submittedName>
</protein>
<dbReference type="Pfam" id="PF20434">
    <property type="entry name" value="BD-FAE"/>
    <property type="match status" value="1"/>
</dbReference>
<keyword evidence="4" id="KW-1185">Reference proteome</keyword>
<dbReference type="EMBL" id="JAOQJX010000010">
    <property type="protein sequence ID" value="MCU6747597.1"/>
    <property type="molecule type" value="Genomic_DNA"/>
</dbReference>
<proteinExistence type="predicted"/>
<dbReference type="PANTHER" id="PTHR48081">
    <property type="entry name" value="AB HYDROLASE SUPERFAMILY PROTEIN C4A8.06C"/>
    <property type="match status" value="1"/>
</dbReference>
<dbReference type="PANTHER" id="PTHR48081:SF6">
    <property type="entry name" value="PEPTIDASE S9 PROLYL OLIGOPEPTIDASE CATALYTIC DOMAIN-CONTAINING PROTEIN"/>
    <property type="match status" value="1"/>
</dbReference>
<comment type="caution">
    <text evidence="3">The sequence shown here is derived from an EMBL/GenBank/DDBJ whole genome shotgun (WGS) entry which is preliminary data.</text>
</comment>